<protein>
    <submittedName>
        <fullName evidence="1">Uncharacterized protein</fullName>
    </submittedName>
</protein>
<name>A0A918Q636_9ACTN</name>
<keyword evidence="2" id="KW-1185">Reference proteome</keyword>
<accession>A0A918Q636</accession>
<reference evidence="1" key="2">
    <citation type="submission" date="2020-09" db="EMBL/GenBank/DDBJ databases">
        <authorList>
            <person name="Sun Q."/>
            <person name="Ohkuma M."/>
        </authorList>
    </citation>
    <scope>NUCLEOTIDE SEQUENCE</scope>
    <source>
        <strain evidence="1">JCM 4815</strain>
    </source>
</reference>
<organism evidence="1 2">
    <name type="scientific">Streptomyces poonensis</name>
    <dbReference type="NCBI Taxonomy" id="68255"/>
    <lineage>
        <taxon>Bacteria</taxon>
        <taxon>Bacillati</taxon>
        <taxon>Actinomycetota</taxon>
        <taxon>Actinomycetes</taxon>
        <taxon>Kitasatosporales</taxon>
        <taxon>Streptomycetaceae</taxon>
        <taxon>Streptomyces</taxon>
    </lineage>
</organism>
<dbReference type="AlphaFoldDB" id="A0A918Q636"/>
<gene>
    <name evidence="1" type="ORF">GCM10010365_64900</name>
</gene>
<reference evidence="1" key="1">
    <citation type="journal article" date="2014" name="Int. J. Syst. Evol. Microbiol.">
        <title>Complete genome sequence of Corynebacterium casei LMG S-19264T (=DSM 44701T), isolated from a smear-ripened cheese.</title>
        <authorList>
            <consortium name="US DOE Joint Genome Institute (JGI-PGF)"/>
            <person name="Walter F."/>
            <person name="Albersmeier A."/>
            <person name="Kalinowski J."/>
            <person name="Ruckert C."/>
        </authorList>
    </citation>
    <scope>NUCLEOTIDE SEQUENCE</scope>
    <source>
        <strain evidence="1">JCM 4815</strain>
    </source>
</reference>
<dbReference type="Proteomes" id="UP000622166">
    <property type="component" value="Unassembled WGS sequence"/>
</dbReference>
<evidence type="ECO:0000313" key="2">
    <source>
        <dbReference type="Proteomes" id="UP000622166"/>
    </source>
</evidence>
<evidence type="ECO:0000313" key="1">
    <source>
        <dbReference type="EMBL" id="GGZ35096.1"/>
    </source>
</evidence>
<comment type="caution">
    <text evidence="1">The sequence shown here is derived from an EMBL/GenBank/DDBJ whole genome shotgun (WGS) entry which is preliminary data.</text>
</comment>
<dbReference type="EMBL" id="BMVW01000018">
    <property type="protein sequence ID" value="GGZ35096.1"/>
    <property type="molecule type" value="Genomic_DNA"/>
</dbReference>
<sequence length="93" mass="10043">MEVRDGALRPGRHTCPAALRELFAPLLSLAEQDVVPLDELDQAGQAALGVPFAVEQDWLTRVLTATDTSRAWSGSFVSGVSVCWQVSLGWCDT</sequence>
<proteinExistence type="predicted"/>